<accession>A0AAV9WIF3</accession>
<comment type="caution">
    <text evidence="2">The sequence shown here is derived from an EMBL/GenBank/DDBJ whole genome shotgun (WGS) entry which is preliminary data.</text>
</comment>
<dbReference type="Proteomes" id="UP001370758">
    <property type="component" value="Unassembled WGS sequence"/>
</dbReference>
<proteinExistence type="predicted"/>
<feature type="compositionally biased region" description="Basic and acidic residues" evidence="1">
    <location>
        <begin position="42"/>
        <end position="59"/>
    </location>
</feature>
<protein>
    <submittedName>
        <fullName evidence="2">Uncharacterized protein</fullName>
    </submittedName>
</protein>
<feature type="region of interest" description="Disordered" evidence="1">
    <location>
        <begin position="30"/>
        <end position="72"/>
    </location>
</feature>
<sequence length="87" mass="9489">MDGSRGVLILFHPCSEQEPTAEVDPSLLDALPQPAPDLDSLEEAKDNDTQCRDTKREDNDLPMGTPKKRELGKELQGTAKITAKSAI</sequence>
<organism evidence="2 3">
    <name type="scientific">Arthrobotrys musiformis</name>
    <dbReference type="NCBI Taxonomy" id="47236"/>
    <lineage>
        <taxon>Eukaryota</taxon>
        <taxon>Fungi</taxon>
        <taxon>Dikarya</taxon>
        <taxon>Ascomycota</taxon>
        <taxon>Pezizomycotina</taxon>
        <taxon>Orbiliomycetes</taxon>
        <taxon>Orbiliales</taxon>
        <taxon>Orbiliaceae</taxon>
        <taxon>Arthrobotrys</taxon>
    </lineage>
</organism>
<keyword evidence="3" id="KW-1185">Reference proteome</keyword>
<evidence type="ECO:0000313" key="3">
    <source>
        <dbReference type="Proteomes" id="UP001370758"/>
    </source>
</evidence>
<reference evidence="2 3" key="1">
    <citation type="submission" date="2023-08" db="EMBL/GenBank/DDBJ databases">
        <authorList>
            <person name="Palmer J.M."/>
        </authorList>
    </citation>
    <scope>NUCLEOTIDE SEQUENCE [LARGE SCALE GENOMIC DNA]</scope>
    <source>
        <strain evidence="2 3">TWF481</strain>
    </source>
</reference>
<name>A0AAV9WIF3_9PEZI</name>
<dbReference type="EMBL" id="JAVHJL010000003">
    <property type="protein sequence ID" value="KAK6507932.1"/>
    <property type="molecule type" value="Genomic_DNA"/>
</dbReference>
<dbReference type="AlphaFoldDB" id="A0AAV9WIF3"/>
<evidence type="ECO:0000313" key="2">
    <source>
        <dbReference type="EMBL" id="KAK6507932.1"/>
    </source>
</evidence>
<evidence type="ECO:0000256" key="1">
    <source>
        <dbReference type="SAM" id="MobiDB-lite"/>
    </source>
</evidence>
<gene>
    <name evidence="2" type="ORF">TWF481_006352</name>
</gene>